<dbReference type="Proteomes" id="UP000295818">
    <property type="component" value="Unassembled WGS sequence"/>
</dbReference>
<protein>
    <submittedName>
        <fullName evidence="1">Uncharacterized protein</fullName>
    </submittedName>
</protein>
<organism evidence="1 2">
    <name type="scientific">Kribbella orskensis</name>
    <dbReference type="NCBI Taxonomy" id="2512216"/>
    <lineage>
        <taxon>Bacteria</taxon>
        <taxon>Bacillati</taxon>
        <taxon>Actinomycetota</taxon>
        <taxon>Actinomycetes</taxon>
        <taxon>Propionibacteriales</taxon>
        <taxon>Kribbellaceae</taxon>
        <taxon>Kribbella</taxon>
    </lineage>
</organism>
<keyword evidence="2" id="KW-1185">Reference proteome</keyword>
<proteinExistence type="predicted"/>
<reference evidence="1 2" key="1">
    <citation type="journal article" date="2015" name="Stand. Genomic Sci.">
        <title>Genomic Encyclopedia of Bacterial and Archaeal Type Strains, Phase III: the genomes of soil and plant-associated and newly described type strains.</title>
        <authorList>
            <person name="Whitman W.B."/>
            <person name="Woyke T."/>
            <person name="Klenk H.P."/>
            <person name="Zhou Y."/>
            <person name="Lilburn T.G."/>
            <person name="Beck B.J."/>
            <person name="De Vos P."/>
            <person name="Vandamme P."/>
            <person name="Eisen J.A."/>
            <person name="Garrity G."/>
            <person name="Hugenholtz P."/>
            <person name="Kyrpides N.C."/>
        </authorList>
    </citation>
    <scope>NUCLEOTIDE SEQUENCE [LARGE SCALE GENOMIC DNA]</scope>
    <source>
        <strain evidence="1 2">VKM Ac-2538</strain>
    </source>
</reference>
<name>A0ABY2BBQ1_9ACTN</name>
<sequence>MIAIGFETELGDDAVYRGAFTIVFADSDSETATSAPSP</sequence>
<evidence type="ECO:0000313" key="2">
    <source>
        <dbReference type="Proteomes" id="UP000295818"/>
    </source>
</evidence>
<gene>
    <name evidence="1" type="ORF">EV644_119141</name>
</gene>
<evidence type="ECO:0000313" key="1">
    <source>
        <dbReference type="EMBL" id="TCO15028.1"/>
    </source>
</evidence>
<accession>A0ABY2BBQ1</accession>
<dbReference type="EMBL" id="SLWM01000019">
    <property type="protein sequence ID" value="TCO15028.1"/>
    <property type="molecule type" value="Genomic_DNA"/>
</dbReference>
<comment type="caution">
    <text evidence="1">The sequence shown here is derived from an EMBL/GenBank/DDBJ whole genome shotgun (WGS) entry which is preliminary data.</text>
</comment>